<name>A0AA90TWL9_9BACI</name>
<accession>A0AA90TWL9</accession>
<keyword evidence="1" id="KW-0812">Transmembrane</keyword>
<keyword evidence="1" id="KW-1133">Transmembrane helix</keyword>
<evidence type="ECO:0000313" key="2">
    <source>
        <dbReference type="EMBL" id="MDQ6600844.1"/>
    </source>
</evidence>
<dbReference type="EMBL" id="JAVGVR010000002">
    <property type="protein sequence ID" value="MDQ6600844.1"/>
    <property type="molecule type" value="Genomic_DNA"/>
</dbReference>
<keyword evidence="3" id="KW-1185">Reference proteome</keyword>
<sequence length="58" mass="6256">MLFGTGILLAAGTTIGIALVVVKVCHELGIHWLGTAMKRVIHNVGFALAFILLKLIHY</sequence>
<feature type="transmembrane region" description="Helical" evidence="1">
    <location>
        <begin position="40"/>
        <end position="57"/>
    </location>
</feature>
<dbReference type="Proteomes" id="UP001178888">
    <property type="component" value="Unassembled WGS sequence"/>
</dbReference>
<protein>
    <submittedName>
        <fullName evidence="2">Uncharacterized protein</fullName>
    </submittedName>
</protein>
<keyword evidence="1" id="KW-0472">Membrane</keyword>
<evidence type="ECO:0000256" key="1">
    <source>
        <dbReference type="SAM" id="Phobius"/>
    </source>
</evidence>
<dbReference type="AlphaFoldDB" id="A0AA90TWL9"/>
<dbReference type="RefSeq" id="WP_308914476.1">
    <property type="nucleotide sequence ID" value="NZ_JAVGVR010000002.1"/>
</dbReference>
<gene>
    <name evidence="2" type="ORF">RCG21_32110</name>
</gene>
<feature type="transmembrane region" description="Helical" evidence="1">
    <location>
        <begin position="6"/>
        <end position="28"/>
    </location>
</feature>
<reference evidence="2" key="1">
    <citation type="submission" date="2023-08" db="EMBL/GenBank/DDBJ databases">
        <title>Nitrogen cycling bacteria in agricultural field soils.</title>
        <authorList>
            <person name="Jang J."/>
        </authorList>
    </citation>
    <scope>NUCLEOTIDE SEQUENCE</scope>
    <source>
        <strain evidence="2">PS3-36</strain>
    </source>
</reference>
<comment type="caution">
    <text evidence="2">The sequence shown here is derived from an EMBL/GenBank/DDBJ whole genome shotgun (WGS) entry which is preliminary data.</text>
</comment>
<organism evidence="2 3">
    <name type="scientific">Bacillus salipaludis</name>
    <dbReference type="NCBI Taxonomy" id="2547811"/>
    <lineage>
        <taxon>Bacteria</taxon>
        <taxon>Bacillati</taxon>
        <taxon>Bacillota</taxon>
        <taxon>Bacilli</taxon>
        <taxon>Bacillales</taxon>
        <taxon>Bacillaceae</taxon>
        <taxon>Bacillus</taxon>
    </lineage>
</organism>
<evidence type="ECO:0000313" key="3">
    <source>
        <dbReference type="Proteomes" id="UP001178888"/>
    </source>
</evidence>
<proteinExistence type="predicted"/>